<feature type="active site" description="Charge relay system" evidence="8">
    <location>
        <position position="370"/>
    </location>
</feature>
<dbReference type="PANTHER" id="PTHR11005">
    <property type="entry name" value="LYSOSOMAL ACID LIPASE-RELATED"/>
    <property type="match status" value="1"/>
</dbReference>
<keyword evidence="2 9" id="KW-0732">Signal</keyword>
<evidence type="ECO:0000313" key="12">
    <source>
        <dbReference type="EMBL" id="KAK9872164.1"/>
    </source>
</evidence>
<dbReference type="EMBL" id="JARQZJ010000009">
    <property type="protein sequence ID" value="KAK9872164.1"/>
    <property type="molecule type" value="Genomic_DNA"/>
</dbReference>
<comment type="caution">
    <text evidence="12">The sequence shown here is derived from an EMBL/GenBank/DDBJ whole genome shotgun (WGS) entry which is preliminary data.</text>
</comment>
<feature type="signal peptide" evidence="9">
    <location>
        <begin position="1"/>
        <end position="18"/>
    </location>
</feature>
<feature type="domain" description="Partial AB-hydrolase lipase" evidence="10">
    <location>
        <begin position="32"/>
        <end position="91"/>
    </location>
</feature>
<feature type="active site" description="Nucleophile" evidence="8">
    <location>
        <position position="168"/>
    </location>
</feature>
<name>A0AAW1TN22_9CUCU</name>
<dbReference type="Gene3D" id="3.40.50.1820">
    <property type="entry name" value="alpha/beta hydrolase"/>
    <property type="match status" value="1"/>
</dbReference>
<comment type="similarity">
    <text evidence="1 7">Belongs to the AB hydrolase superfamily. Lipase family.</text>
</comment>
<keyword evidence="6" id="KW-0325">Glycoprotein</keyword>
<evidence type="ECO:0000256" key="8">
    <source>
        <dbReference type="PIRSR" id="PIRSR000862-1"/>
    </source>
</evidence>
<keyword evidence="4 7" id="KW-0442">Lipid degradation</keyword>
<sequence>MNIAVFMIFISLTVESLEEDPMRLHPDVHLSIVELITKYGYAVEVHEVVTEDGYILTLFRIPHGKNDLVVNRKPLLLMHGLFGQAENFVINKMNNGSLAYFLADNGFDVWMGNNRGTQHGLRHKLLDYRKKPFWNFSIHELGIFDLSAIIDYILKKTNKKRLFYAGHSQGGAIYFILASMKPQYQEKITLALMLATGGFEKHFKHPLLSPMLHDHKSVQKLINNLNLFSILPPYVQARDLVDSCATVLRNICYIILSILGMQMEMEESDPAMVPLILEFYPSVSSQQIVHFAQIISTGHFRPFDYGEQKNMDLYGKSLPDDYPIENIKVPTAFFFSDTDRFASAKDNEEMCEVIQNCVFKHKLKKHQWSHFDIIFGKHIADDLFGPFMEIARKYDVE</sequence>
<protein>
    <recommendedName>
        <fullName evidence="7">Lipase</fullName>
    </recommendedName>
</protein>
<evidence type="ECO:0000256" key="6">
    <source>
        <dbReference type="ARBA" id="ARBA00023180"/>
    </source>
</evidence>
<feature type="chain" id="PRO_5043912348" description="Lipase" evidence="9">
    <location>
        <begin position="19"/>
        <end position="397"/>
    </location>
</feature>
<dbReference type="InterPro" id="IPR006693">
    <property type="entry name" value="AB_hydrolase_lipase"/>
</dbReference>
<evidence type="ECO:0000256" key="4">
    <source>
        <dbReference type="ARBA" id="ARBA00022963"/>
    </source>
</evidence>
<dbReference type="PIRSF" id="PIRSF000862">
    <property type="entry name" value="Steryl_ester_lip"/>
    <property type="match status" value="1"/>
</dbReference>
<accession>A0AAW1TN22</accession>
<keyword evidence="5" id="KW-0443">Lipid metabolism</keyword>
<feature type="active site" description="Charge relay system" evidence="8">
    <location>
        <position position="339"/>
    </location>
</feature>
<organism evidence="12 13">
    <name type="scientific">Henosepilachna vigintioctopunctata</name>
    <dbReference type="NCBI Taxonomy" id="420089"/>
    <lineage>
        <taxon>Eukaryota</taxon>
        <taxon>Metazoa</taxon>
        <taxon>Ecdysozoa</taxon>
        <taxon>Arthropoda</taxon>
        <taxon>Hexapoda</taxon>
        <taxon>Insecta</taxon>
        <taxon>Pterygota</taxon>
        <taxon>Neoptera</taxon>
        <taxon>Endopterygota</taxon>
        <taxon>Coleoptera</taxon>
        <taxon>Polyphaga</taxon>
        <taxon>Cucujiformia</taxon>
        <taxon>Coccinelloidea</taxon>
        <taxon>Coccinellidae</taxon>
        <taxon>Epilachninae</taxon>
        <taxon>Epilachnini</taxon>
        <taxon>Henosepilachna</taxon>
    </lineage>
</organism>
<dbReference type="SUPFAM" id="SSF53474">
    <property type="entry name" value="alpha/beta-Hydrolases"/>
    <property type="match status" value="1"/>
</dbReference>
<proteinExistence type="inferred from homology"/>
<gene>
    <name evidence="12" type="ORF">WA026_016218</name>
</gene>
<dbReference type="Pfam" id="PF04083">
    <property type="entry name" value="Abhydro_lipase"/>
    <property type="match status" value="1"/>
</dbReference>
<dbReference type="FunFam" id="3.40.50.1820:FF:000057">
    <property type="entry name" value="Lipase"/>
    <property type="match status" value="1"/>
</dbReference>
<dbReference type="InterPro" id="IPR025483">
    <property type="entry name" value="Lipase_euk"/>
</dbReference>
<evidence type="ECO:0000256" key="5">
    <source>
        <dbReference type="ARBA" id="ARBA00023098"/>
    </source>
</evidence>
<dbReference type="Proteomes" id="UP001431783">
    <property type="component" value="Unassembled WGS sequence"/>
</dbReference>
<evidence type="ECO:0000259" key="10">
    <source>
        <dbReference type="Pfam" id="PF04083"/>
    </source>
</evidence>
<dbReference type="GO" id="GO:0016788">
    <property type="term" value="F:hydrolase activity, acting on ester bonds"/>
    <property type="evidence" value="ECO:0007669"/>
    <property type="project" value="InterPro"/>
</dbReference>
<dbReference type="Pfam" id="PF12146">
    <property type="entry name" value="Hydrolase_4"/>
    <property type="match status" value="1"/>
</dbReference>
<feature type="domain" description="Serine aminopeptidase S33" evidence="11">
    <location>
        <begin position="97"/>
        <end position="205"/>
    </location>
</feature>
<reference evidence="12 13" key="1">
    <citation type="submission" date="2023-03" db="EMBL/GenBank/DDBJ databases">
        <title>Genome insight into feeding habits of ladybird beetles.</title>
        <authorList>
            <person name="Li H.-S."/>
            <person name="Huang Y.-H."/>
            <person name="Pang H."/>
        </authorList>
    </citation>
    <scope>NUCLEOTIDE SEQUENCE [LARGE SCALE GENOMIC DNA]</scope>
    <source>
        <strain evidence="12">SYSU_2023b</strain>
        <tissue evidence="12">Whole body</tissue>
    </source>
</reference>
<keyword evidence="13" id="KW-1185">Reference proteome</keyword>
<evidence type="ECO:0000256" key="2">
    <source>
        <dbReference type="ARBA" id="ARBA00022729"/>
    </source>
</evidence>
<dbReference type="GO" id="GO:0016042">
    <property type="term" value="P:lipid catabolic process"/>
    <property type="evidence" value="ECO:0007669"/>
    <property type="project" value="UniProtKB-KW"/>
</dbReference>
<evidence type="ECO:0000256" key="9">
    <source>
        <dbReference type="SAM" id="SignalP"/>
    </source>
</evidence>
<keyword evidence="3 7" id="KW-0378">Hydrolase</keyword>
<evidence type="ECO:0000259" key="11">
    <source>
        <dbReference type="Pfam" id="PF12146"/>
    </source>
</evidence>
<dbReference type="InterPro" id="IPR022742">
    <property type="entry name" value="Hydrolase_4"/>
</dbReference>
<evidence type="ECO:0000256" key="1">
    <source>
        <dbReference type="ARBA" id="ARBA00010701"/>
    </source>
</evidence>
<evidence type="ECO:0000256" key="7">
    <source>
        <dbReference type="PIRNR" id="PIRNR000862"/>
    </source>
</evidence>
<evidence type="ECO:0000313" key="13">
    <source>
        <dbReference type="Proteomes" id="UP001431783"/>
    </source>
</evidence>
<dbReference type="AlphaFoldDB" id="A0AAW1TN22"/>
<evidence type="ECO:0000256" key="3">
    <source>
        <dbReference type="ARBA" id="ARBA00022801"/>
    </source>
</evidence>
<dbReference type="InterPro" id="IPR029058">
    <property type="entry name" value="AB_hydrolase_fold"/>
</dbReference>